<dbReference type="InterPro" id="IPR009492">
    <property type="entry name" value="TniQ"/>
</dbReference>
<dbReference type="Proteomes" id="UP000494363">
    <property type="component" value="Unassembled WGS sequence"/>
</dbReference>
<protein>
    <recommendedName>
        <fullName evidence="6">Transposon Tn7 transposition protein TnsD C-termianl domain-containing protein</fullName>
    </recommendedName>
</protein>
<dbReference type="Pfam" id="PF06527">
    <property type="entry name" value="TniQ"/>
    <property type="match status" value="1"/>
</dbReference>
<reference evidence="4 5" key="1">
    <citation type="submission" date="2020-04" db="EMBL/GenBank/DDBJ databases">
        <authorList>
            <person name="De Canck E."/>
        </authorList>
    </citation>
    <scope>NUCLEOTIDE SEQUENCE [LARGE SCALE GENOMIC DNA]</scope>
    <source>
        <strain evidence="4 5">LMG 29542</strain>
    </source>
</reference>
<evidence type="ECO:0000313" key="4">
    <source>
        <dbReference type="EMBL" id="CAB3755398.1"/>
    </source>
</evidence>
<keyword evidence="5" id="KW-1185">Reference proteome</keyword>
<evidence type="ECO:0000256" key="1">
    <source>
        <dbReference type="SAM" id="MobiDB-lite"/>
    </source>
</evidence>
<dbReference type="InterPro" id="IPR032750">
    <property type="entry name" value="TnsD_C"/>
</dbReference>
<evidence type="ECO:0000259" key="3">
    <source>
        <dbReference type="Pfam" id="PF15978"/>
    </source>
</evidence>
<feature type="domain" description="Transposon Tn7 transposition protein TnsD C-terminal" evidence="3">
    <location>
        <begin position="219"/>
        <end position="431"/>
    </location>
</feature>
<feature type="region of interest" description="Disordered" evidence="1">
    <location>
        <begin position="419"/>
        <end position="449"/>
    </location>
</feature>
<name>A0A6J5DMX7_9BURK</name>
<sequence length="583" mass="66817">MISYFPMFYEDELLRSAIGRHHRHTLSRSWGMTTQGLYGRHVNVVPMDFPNRMDLFVDNVGHLITETADDLVWKRTLLPFHAAFVGTERQSQLVDEMRSDYPMRGSLFRKIGLGAQRVPLPVYMRTCRACLERDTRIEGEAYWRRAHQLQGVHFCTIHNLPLVETDIEVRPIGGGRQPSRCAELDMPTRDYVVGFSDRDEELLWKISERGVRLLEERRSFTLEEQRSTYREGLRRNGFMRNSDMVDNRNLSREFKNFYGSRVLQFLKCEVDETSSYSWIRKVIRAQEGCHTPIRHLLVEIFLESCGANGTRRPVMPAGPWRCQNPTAEHYWEPTITKYSLGKTRRNARPAGRFLCSCGYEFTARLGELDSTGQPVKLYVTKHGHVFSEKVKALAGDGVPRSRIASQLGVGLATVRKMLGGETRRRSHNGSSESALKMRSRKPELTSTKVLQEERQSASINWAYYDVQLCEQVRNAAAKLASIQPPQRVTKASIMKFVGSRSFAIQLRDGKLPLTADVVSQSVETVESIQCRRVRWLYENWPTGIPRTPWRLAHRAGVHAHRSRDATAKLIDELFSGSCPKLAD</sequence>
<feature type="domain" description="TniQ" evidence="2">
    <location>
        <begin position="4"/>
        <end position="162"/>
    </location>
</feature>
<organism evidence="4 5">
    <name type="scientific">Paraburkholderia humisilvae</name>
    <dbReference type="NCBI Taxonomy" id="627669"/>
    <lineage>
        <taxon>Bacteria</taxon>
        <taxon>Pseudomonadati</taxon>
        <taxon>Pseudomonadota</taxon>
        <taxon>Betaproteobacteria</taxon>
        <taxon>Burkholderiales</taxon>
        <taxon>Burkholderiaceae</taxon>
        <taxon>Paraburkholderia</taxon>
    </lineage>
</organism>
<dbReference type="Pfam" id="PF15978">
    <property type="entry name" value="TnsD"/>
    <property type="match status" value="2"/>
</dbReference>
<feature type="domain" description="Transposon Tn7 transposition protein TnsD C-terminal" evidence="3">
    <location>
        <begin position="454"/>
        <end position="517"/>
    </location>
</feature>
<dbReference type="EMBL" id="CADIKH010000010">
    <property type="protein sequence ID" value="CAB3755398.1"/>
    <property type="molecule type" value="Genomic_DNA"/>
</dbReference>
<proteinExistence type="predicted"/>
<gene>
    <name evidence="4" type="ORF">LMG29542_02582</name>
</gene>
<accession>A0A6J5DMX7</accession>
<evidence type="ECO:0000259" key="2">
    <source>
        <dbReference type="Pfam" id="PF06527"/>
    </source>
</evidence>
<dbReference type="AlphaFoldDB" id="A0A6J5DMX7"/>
<dbReference type="RefSeq" id="WP_175226835.1">
    <property type="nucleotide sequence ID" value="NZ_CADIKH010000010.1"/>
</dbReference>
<evidence type="ECO:0000313" key="5">
    <source>
        <dbReference type="Proteomes" id="UP000494363"/>
    </source>
</evidence>
<evidence type="ECO:0008006" key="6">
    <source>
        <dbReference type="Google" id="ProtNLM"/>
    </source>
</evidence>